<feature type="region of interest" description="Disordered" evidence="1">
    <location>
        <begin position="340"/>
        <end position="366"/>
    </location>
</feature>
<dbReference type="InterPro" id="IPR010106">
    <property type="entry name" value="RpnA"/>
</dbReference>
<comment type="caution">
    <text evidence="2">The sequence shown here is derived from an EMBL/GenBank/DDBJ whole genome shotgun (WGS) entry which is preliminary data.</text>
</comment>
<reference evidence="2" key="2">
    <citation type="submission" date="2020-09" db="EMBL/GenBank/DDBJ databases">
        <authorList>
            <person name="Sun Q."/>
            <person name="Ohkuma M."/>
        </authorList>
    </citation>
    <scope>NUCLEOTIDE SEQUENCE</scope>
    <source>
        <strain evidence="2">JCM 17251</strain>
    </source>
</reference>
<protein>
    <submittedName>
        <fullName evidence="2">Transposase</fullName>
    </submittedName>
</protein>
<keyword evidence="3" id="KW-1185">Reference proteome</keyword>
<proteinExistence type="predicted"/>
<evidence type="ECO:0000313" key="3">
    <source>
        <dbReference type="Proteomes" id="UP000624041"/>
    </source>
</evidence>
<dbReference type="NCBIfam" id="TIGR01784">
    <property type="entry name" value="T_den_put_tspse"/>
    <property type="match status" value="1"/>
</dbReference>
<evidence type="ECO:0000256" key="1">
    <source>
        <dbReference type="SAM" id="MobiDB-lite"/>
    </source>
</evidence>
<name>A0A917Y320_9BACI</name>
<sequence>MLLTRCNEVHSPTPDAPVTVMEKPSNYNNNPERKPDSLLKRIPLHRLMDLKIDYAFKQLFGNEKNKDIMVVFLNAVLQKTNRKQIRDVTFLNIEAGGEYVDDKQSRLDLLVITDDDERINVEIQFTNKYNMIKRSLYYWSGIYRSPLKKRMNYEELSTVITINILNFSLFEQTERFHTRYHLYEDEEHFKLTDVMEFHFIEMPKLIKAWKENTLDPWNDVLARWLLLLGLVDHRKNQVYEDIYRELEEIAMKDETLKNAFQNWEELSMTPEEFLAYESRLKRILDEEAAQRELELRKQEIEQKKQEVEQIKQEVEHDRHKIEKSKREVKLMKQEVEQRKFEMERRTKEVEQRTKEVEQKMKEAKERPTKIARKLLATGMSVDQVVEMTELSKCEVTELKKKRNRD</sequence>
<dbReference type="AlphaFoldDB" id="A0A917Y320"/>
<dbReference type="PANTHER" id="PTHR41317:SF1">
    <property type="entry name" value="PD-(D_E)XK NUCLEASE FAMILY TRANSPOSASE"/>
    <property type="match status" value="1"/>
</dbReference>
<reference evidence="2" key="1">
    <citation type="journal article" date="2014" name="Int. J. Syst. Evol. Microbiol.">
        <title>Complete genome sequence of Corynebacterium casei LMG S-19264T (=DSM 44701T), isolated from a smear-ripened cheese.</title>
        <authorList>
            <consortium name="US DOE Joint Genome Institute (JGI-PGF)"/>
            <person name="Walter F."/>
            <person name="Albersmeier A."/>
            <person name="Kalinowski J."/>
            <person name="Ruckert C."/>
        </authorList>
    </citation>
    <scope>NUCLEOTIDE SEQUENCE</scope>
    <source>
        <strain evidence="2">JCM 17251</strain>
    </source>
</reference>
<dbReference type="RefSeq" id="WP_229782764.1">
    <property type="nucleotide sequence ID" value="NZ_BMOS01000033.1"/>
</dbReference>
<organism evidence="2 3">
    <name type="scientific">Oceanobacillus indicireducens</name>
    <dbReference type="NCBI Taxonomy" id="1004261"/>
    <lineage>
        <taxon>Bacteria</taxon>
        <taxon>Bacillati</taxon>
        <taxon>Bacillota</taxon>
        <taxon>Bacilli</taxon>
        <taxon>Bacillales</taxon>
        <taxon>Bacillaceae</taxon>
        <taxon>Oceanobacillus</taxon>
    </lineage>
</organism>
<dbReference type="Pfam" id="PF12784">
    <property type="entry name" value="PDDEXK_2"/>
    <property type="match status" value="1"/>
</dbReference>
<feature type="region of interest" description="Disordered" evidence="1">
    <location>
        <begin position="1"/>
        <end position="35"/>
    </location>
</feature>
<dbReference type="Proteomes" id="UP000624041">
    <property type="component" value="Unassembled WGS sequence"/>
</dbReference>
<gene>
    <name evidence="2" type="ORF">GCM10007971_33310</name>
</gene>
<dbReference type="PANTHER" id="PTHR41317">
    <property type="entry name" value="PD-(D_E)XK NUCLEASE FAMILY TRANSPOSASE"/>
    <property type="match status" value="1"/>
</dbReference>
<evidence type="ECO:0000313" key="2">
    <source>
        <dbReference type="EMBL" id="GGN64929.1"/>
    </source>
</evidence>
<dbReference type="EMBL" id="BMOS01000033">
    <property type="protein sequence ID" value="GGN64929.1"/>
    <property type="molecule type" value="Genomic_DNA"/>
</dbReference>
<accession>A0A917Y320</accession>